<accession>A0A5J4TD93</accession>
<proteinExistence type="predicted"/>
<organism evidence="1 2">
    <name type="scientific">Streblomastix strix</name>
    <dbReference type="NCBI Taxonomy" id="222440"/>
    <lineage>
        <taxon>Eukaryota</taxon>
        <taxon>Metamonada</taxon>
        <taxon>Preaxostyla</taxon>
        <taxon>Oxymonadida</taxon>
        <taxon>Streblomastigidae</taxon>
        <taxon>Streblomastix</taxon>
    </lineage>
</organism>
<name>A0A5J4TD93_9EUKA</name>
<protein>
    <submittedName>
        <fullName evidence="1">Uncharacterized protein</fullName>
    </submittedName>
</protein>
<sequence length="78" mass="8903">MGSVIVIYQGSDQKSDTTSTFSKHPVTKLDIFELTGRTFILEQNDPITEVKAQCFYSKSGRRLLDTQFQLTTLDKERV</sequence>
<dbReference type="Proteomes" id="UP000324800">
    <property type="component" value="Unassembled WGS sequence"/>
</dbReference>
<comment type="caution">
    <text evidence="1">The sequence shown here is derived from an EMBL/GenBank/DDBJ whole genome shotgun (WGS) entry which is preliminary data.</text>
</comment>
<evidence type="ECO:0000313" key="2">
    <source>
        <dbReference type="Proteomes" id="UP000324800"/>
    </source>
</evidence>
<dbReference type="AlphaFoldDB" id="A0A5J4TD93"/>
<dbReference type="EMBL" id="SNRW01033447">
    <property type="protein sequence ID" value="KAA6356157.1"/>
    <property type="molecule type" value="Genomic_DNA"/>
</dbReference>
<gene>
    <name evidence="1" type="ORF">EZS28_048316</name>
</gene>
<reference evidence="1 2" key="1">
    <citation type="submission" date="2019-03" db="EMBL/GenBank/DDBJ databases">
        <title>Single cell metagenomics reveals metabolic interactions within the superorganism composed of flagellate Streblomastix strix and complex community of Bacteroidetes bacteria on its surface.</title>
        <authorList>
            <person name="Treitli S.C."/>
            <person name="Kolisko M."/>
            <person name="Husnik F."/>
            <person name="Keeling P."/>
            <person name="Hampl V."/>
        </authorList>
    </citation>
    <scope>NUCLEOTIDE SEQUENCE [LARGE SCALE GENOMIC DNA]</scope>
    <source>
        <strain evidence="1">ST1C</strain>
    </source>
</reference>
<evidence type="ECO:0000313" key="1">
    <source>
        <dbReference type="EMBL" id="KAA6356157.1"/>
    </source>
</evidence>